<dbReference type="Gene3D" id="3.40.50.2300">
    <property type="match status" value="2"/>
</dbReference>
<evidence type="ECO:0000259" key="5">
    <source>
        <dbReference type="Pfam" id="PF13407"/>
    </source>
</evidence>
<dbReference type="PANTHER" id="PTHR46847:SF1">
    <property type="entry name" value="D-ALLOSE-BINDING PERIPLASMIC PROTEIN-RELATED"/>
    <property type="match status" value="1"/>
</dbReference>
<comment type="caution">
    <text evidence="6">The sequence shown here is derived from an EMBL/GenBank/DDBJ whole genome shotgun (WGS) entry which is preliminary data.</text>
</comment>
<name>A0A840ASQ5_9HYPH</name>
<accession>A0A840ASQ5</accession>
<comment type="subcellular location">
    <subcellularLocation>
        <location evidence="1">Cell envelope</location>
    </subcellularLocation>
</comment>
<evidence type="ECO:0000313" key="7">
    <source>
        <dbReference type="Proteomes" id="UP000553963"/>
    </source>
</evidence>
<evidence type="ECO:0000256" key="4">
    <source>
        <dbReference type="SAM" id="SignalP"/>
    </source>
</evidence>
<sequence length="340" mass="35963">MTRFTGMLSLAALAATLLAGSALADTADKKIALSNNYAGNSWRQAMLRSWDKVTKPAVQAGIVAAADPFTTAENQVTEQAAQIQNLVLQGYNAIVLNAASPDALNGAVKEACDAGVIVVSFDGIVTEPCAWRIAVDFKTMGKDEITYLKDKLPNGGNVLEIRGLAGVFVDDEISKGIHEGATENPQFKIVGSVHGDWDQAKAQAAVAGILPSLPDDIVAVVTQGGDGYGAAQAFKAAGRKMPIIVMGNRQDELAWWKEQKDANGYETYSASIAPGVSTLAFWVAQQILDGKEVPKDLVVPFLRIDQAGLEKALETTEKGGVANVEYTAEDAQKVVDAAKK</sequence>
<dbReference type="InterPro" id="IPR025997">
    <property type="entry name" value="SBP_2_dom"/>
</dbReference>
<dbReference type="Pfam" id="PF13407">
    <property type="entry name" value="Peripla_BP_4"/>
    <property type="match status" value="1"/>
</dbReference>
<dbReference type="SUPFAM" id="SSF53822">
    <property type="entry name" value="Periplasmic binding protein-like I"/>
    <property type="match status" value="1"/>
</dbReference>
<dbReference type="Proteomes" id="UP000553963">
    <property type="component" value="Unassembled WGS sequence"/>
</dbReference>
<keyword evidence="7" id="KW-1185">Reference proteome</keyword>
<gene>
    <name evidence="6" type="ORF">GGR25_004353</name>
</gene>
<dbReference type="PANTHER" id="PTHR46847">
    <property type="entry name" value="D-ALLOSE-BINDING PERIPLASMIC PROTEIN-RELATED"/>
    <property type="match status" value="1"/>
</dbReference>
<dbReference type="GO" id="GO:0030246">
    <property type="term" value="F:carbohydrate binding"/>
    <property type="evidence" value="ECO:0007669"/>
    <property type="project" value="UniProtKB-ARBA"/>
</dbReference>
<dbReference type="InterPro" id="IPR028082">
    <property type="entry name" value="Peripla_BP_I"/>
</dbReference>
<organism evidence="6 7">
    <name type="scientific">Kaistia hirudinis</name>
    <dbReference type="NCBI Taxonomy" id="1293440"/>
    <lineage>
        <taxon>Bacteria</taxon>
        <taxon>Pseudomonadati</taxon>
        <taxon>Pseudomonadota</taxon>
        <taxon>Alphaproteobacteria</taxon>
        <taxon>Hyphomicrobiales</taxon>
        <taxon>Kaistiaceae</taxon>
        <taxon>Kaistia</taxon>
    </lineage>
</organism>
<feature type="signal peptide" evidence="4">
    <location>
        <begin position="1"/>
        <end position="24"/>
    </location>
</feature>
<keyword evidence="3 4" id="KW-0732">Signal</keyword>
<feature type="domain" description="Periplasmic binding protein" evidence="5">
    <location>
        <begin position="31"/>
        <end position="292"/>
    </location>
</feature>
<evidence type="ECO:0000313" key="6">
    <source>
        <dbReference type="EMBL" id="MBB3933289.1"/>
    </source>
</evidence>
<feature type="chain" id="PRO_5033067015" evidence="4">
    <location>
        <begin position="25"/>
        <end position="340"/>
    </location>
</feature>
<evidence type="ECO:0000256" key="2">
    <source>
        <dbReference type="ARBA" id="ARBA00007639"/>
    </source>
</evidence>
<dbReference type="CDD" id="cd19997">
    <property type="entry name" value="PBP1_ABC_sugar_binding-like"/>
    <property type="match status" value="1"/>
</dbReference>
<dbReference type="GO" id="GO:0030313">
    <property type="term" value="C:cell envelope"/>
    <property type="evidence" value="ECO:0007669"/>
    <property type="project" value="UniProtKB-SubCell"/>
</dbReference>
<dbReference type="EMBL" id="JACIDS010000005">
    <property type="protein sequence ID" value="MBB3933289.1"/>
    <property type="molecule type" value="Genomic_DNA"/>
</dbReference>
<evidence type="ECO:0000256" key="1">
    <source>
        <dbReference type="ARBA" id="ARBA00004196"/>
    </source>
</evidence>
<dbReference type="AlphaFoldDB" id="A0A840ASQ5"/>
<reference evidence="6 7" key="1">
    <citation type="submission" date="2020-08" db="EMBL/GenBank/DDBJ databases">
        <title>Genomic Encyclopedia of Type Strains, Phase IV (KMG-IV): sequencing the most valuable type-strain genomes for metagenomic binning, comparative biology and taxonomic classification.</title>
        <authorList>
            <person name="Goeker M."/>
        </authorList>
    </citation>
    <scope>NUCLEOTIDE SEQUENCE [LARGE SCALE GENOMIC DNA]</scope>
    <source>
        <strain evidence="6 7">DSM 25966</strain>
    </source>
</reference>
<comment type="similarity">
    <text evidence="2">Belongs to the bacterial solute-binding protein 2 family.</text>
</comment>
<protein>
    <submittedName>
        <fullName evidence="6">Ribose transport system substrate-binding protein</fullName>
    </submittedName>
</protein>
<dbReference type="RefSeq" id="WP_183400920.1">
    <property type="nucleotide sequence ID" value="NZ_JACIDS010000005.1"/>
</dbReference>
<evidence type="ECO:0000256" key="3">
    <source>
        <dbReference type="ARBA" id="ARBA00022729"/>
    </source>
</evidence>
<proteinExistence type="inferred from homology"/>